<organism evidence="2 3">
    <name type="scientific">Pseudomonas emilianonis</name>
    <dbReference type="NCBI Taxonomy" id="2915812"/>
    <lineage>
        <taxon>Bacteria</taxon>
        <taxon>Pseudomonadati</taxon>
        <taxon>Pseudomonadota</taxon>
        <taxon>Gammaproteobacteria</taxon>
        <taxon>Pseudomonadales</taxon>
        <taxon>Pseudomonadaceae</taxon>
        <taxon>Pseudomonas</taxon>
    </lineage>
</organism>
<keyword evidence="1" id="KW-1133">Transmembrane helix</keyword>
<dbReference type="RefSeq" id="WP_247395766.1">
    <property type="nucleotide sequence ID" value="NZ_JAKNRV010000005.1"/>
</dbReference>
<dbReference type="Proteomes" id="UP001317085">
    <property type="component" value="Unassembled WGS sequence"/>
</dbReference>
<accession>A0ABT0EBL4</accession>
<keyword evidence="3" id="KW-1185">Reference proteome</keyword>
<evidence type="ECO:0000313" key="3">
    <source>
        <dbReference type="Proteomes" id="UP001317085"/>
    </source>
</evidence>
<proteinExistence type="predicted"/>
<name>A0ABT0EBL4_9PSED</name>
<dbReference type="EMBL" id="JAKNRV010000005">
    <property type="protein sequence ID" value="MCK1783029.1"/>
    <property type="molecule type" value="Genomic_DNA"/>
</dbReference>
<evidence type="ECO:0000313" key="2">
    <source>
        <dbReference type="EMBL" id="MCK1783029.1"/>
    </source>
</evidence>
<feature type="transmembrane region" description="Helical" evidence="1">
    <location>
        <begin position="176"/>
        <end position="193"/>
    </location>
</feature>
<reference evidence="2 3" key="1">
    <citation type="submission" date="2022-02" db="EMBL/GenBank/DDBJ databases">
        <title>Comparative genomics of the first Antarctic Pseudomonas spp. capable of biotransforming 2,4,6-Trinitrotoluene.</title>
        <authorList>
            <person name="Cabrera M.A."/>
            <person name="Marquez S.L."/>
            <person name="Perez-Donoso J.M."/>
        </authorList>
    </citation>
    <scope>NUCLEOTIDE SEQUENCE [LARGE SCALE GENOMIC DNA]</scope>
    <source>
        <strain evidence="2 3">TNT11</strain>
    </source>
</reference>
<gene>
    <name evidence="2" type="ORF">L9Z73_01215</name>
</gene>
<protein>
    <submittedName>
        <fullName evidence="2">Uncharacterized protein</fullName>
    </submittedName>
</protein>
<comment type="caution">
    <text evidence="2">The sequence shown here is derived from an EMBL/GenBank/DDBJ whole genome shotgun (WGS) entry which is preliminary data.</text>
</comment>
<keyword evidence="1" id="KW-0472">Membrane</keyword>
<sequence>MLVVRLLDVGSPPAVSRLITEFSVDPVDGRTFWALTHVFKECRERLPSITHSYASPAISGESITPRVVASLTHCAPRNVGRRHAASPPIPMLCGIAFLVDAPARLRVAAHQAIASDVGDRTAVASAFPSWPPTDQAARLDQREPPEFIPGSGLLAFGFLEHLSSSVWLVIPLPLNAAGFVFVLFALFAGELLRREGAYLHPIKLGG</sequence>
<keyword evidence="1" id="KW-0812">Transmembrane</keyword>
<evidence type="ECO:0000256" key="1">
    <source>
        <dbReference type="SAM" id="Phobius"/>
    </source>
</evidence>